<keyword evidence="6" id="KW-1185">Reference proteome</keyword>
<dbReference type="SUPFAM" id="SSF63411">
    <property type="entry name" value="LuxS/MPP-like metallohydrolase"/>
    <property type="match status" value="3"/>
</dbReference>
<dbReference type="RefSeq" id="WP_269038391.1">
    <property type="nucleotide sequence ID" value="NZ_CP114040.1"/>
</dbReference>
<keyword evidence="2" id="KW-0472">Membrane</keyword>
<evidence type="ECO:0000259" key="3">
    <source>
        <dbReference type="Pfam" id="PF00675"/>
    </source>
</evidence>
<dbReference type="PANTHER" id="PTHR11851">
    <property type="entry name" value="METALLOPROTEASE"/>
    <property type="match status" value="1"/>
</dbReference>
<feature type="transmembrane region" description="Helical" evidence="2">
    <location>
        <begin position="7"/>
        <end position="26"/>
    </location>
</feature>
<sequence>MTEPVDPSALAACAGAVLCAVAWVAVCWRRTGRWLSALATALYAARGVRRPSKYGHWPRRARTQRRRLGPWVVSLPVILAGCGSARLPRTAQGPEGSWRTFANGLRFFVAPDSSGDVVQVHMRVRAGSRNETRAQGGLAHFSEHLAFARTMPDGRTMLAALGQEALDYQGTTDYDSVDFKATTVAAHLPTVLGLFASALDGSCEVRPEVFTRERNVVLSEIEYLMPGTVTAYDELQALVYSPDHPYGHLPSGTPETVSALTAEDACDFLRGRFTPGNASVVITGRVSEADALAAAEATLKPLASRAALPEVVVPPVAGTGGRKKLAGLPGGRGTALVFHLPPASSEDGHLAAILVQAVAETGGAAEQLSSLELHYIGGSAAPAAVLVARGLVEEEVLQAAVAGVREAVGEKKTVESLRPQLRIEAATRYEHLDARAERLVEVADGSRHGALATDLRAIDGLTPAALTRLAEQVLALDQVEVLELEPGPTRAGTGLAAVTRLADDARPATAEPDVAARLLREIPATSRSSRYTLANGLTVVLAPSSSPLVDVRLVIAAGGADAPPEHPLLAVMAAQMLEPPKKSAHARAYAKMTARGAKTEVRLTHETTVFKARGLANETHHLLRGLAAEVLAGEYDFAARAAKVELLYDDMVGRLRAEPVRRGVARLSLDRCEADPLRYEGDLDDISDAAITAFREQHYRAGRTTLIVAGGFDEAVARAHVQAAFGGRAPWGAPATAPARPGRPDPAVRPEVVRVWKNQAQVTVFLGLVVPSELRRDEGTLSLARQLIEDAIQAVRERLGISYGFSVTREELCGAELLVIVGDIDAAHVEQGVAELRQALARLRTREGIVAGLAAARRPVAARLLAEASDSSKIADRLTYLVRHDLPLDYYRSEAREVAEARADAVADLMARLLAPDRLFKVCTGPEERTEACEALNSP</sequence>
<gene>
    <name evidence="5" type="ORF">O0S08_07780</name>
</gene>
<dbReference type="InterPro" id="IPR011765">
    <property type="entry name" value="Pept_M16_N"/>
</dbReference>
<keyword evidence="2" id="KW-0812">Transmembrane</keyword>
<feature type="domain" description="Peptidase M16 C-terminal" evidence="4">
    <location>
        <begin position="260"/>
        <end position="352"/>
    </location>
</feature>
<keyword evidence="2" id="KW-1133">Transmembrane helix</keyword>
<dbReference type="PANTHER" id="PTHR11851:SF49">
    <property type="entry name" value="MITOCHONDRIAL-PROCESSING PEPTIDASE SUBUNIT ALPHA"/>
    <property type="match status" value="1"/>
</dbReference>
<dbReference type="InterPro" id="IPR011249">
    <property type="entry name" value="Metalloenz_LuxS/M16"/>
</dbReference>
<accession>A0ABY7HAH9</accession>
<proteinExistence type="inferred from homology"/>
<reference evidence="5" key="1">
    <citation type="submission" date="2022-11" db="EMBL/GenBank/DDBJ databases">
        <title>Minimal conservation of predation-associated metabolite biosynthetic gene clusters underscores biosynthetic potential of Myxococcota including descriptions for ten novel species: Archangium lansinium sp. nov., Myxococcus landrumus sp. nov., Nannocystis bai.</title>
        <authorList>
            <person name="Ahearne A."/>
            <person name="Stevens C."/>
            <person name="Dowd S."/>
        </authorList>
    </citation>
    <scope>NUCLEOTIDE SEQUENCE</scope>
    <source>
        <strain evidence="5">Fl3</strain>
    </source>
</reference>
<evidence type="ECO:0000256" key="2">
    <source>
        <dbReference type="SAM" id="Phobius"/>
    </source>
</evidence>
<organism evidence="5 6">
    <name type="scientific">Nannocystis punicea</name>
    <dbReference type="NCBI Taxonomy" id="2995304"/>
    <lineage>
        <taxon>Bacteria</taxon>
        <taxon>Pseudomonadati</taxon>
        <taxon>Myxococcota</taxon>
        <taxon>Polyangia</taxon>
        <taxon>Nannocystales</taxon>
        <taxon>Nannocystaceae</taxon>
        <taxon>Nannocystis</taxon>
    </lineage>
</organism>
<protein>
    <submittedName>
        <fullName evidence="5">Insulinase family protein</fullName>
    </submittedName>
</protein>
<dbReference type="InterPro" id="IPR050361">
    <property type="entry name" value="MPP/UQCRC_Complex"/>
</dbReference>
<evidence type="ECO:0000259" key="4">
    <source>
        <dbReference type="Pfam" id="PF05193"/>
    </source>
</evidence>
<feature type="transmembrane region" description="Helical" evidence="2">
    <location>
        <begin position="68"/>
        <end position="87"/>
    </location>
</feature>
<dbReference type="EMBL" id="CP114040">
    <property type="protein sequence ID" value="WAS96049.1"/>
    <property type="molecule type" value="Genomic_DNA"/>
</dbReference>
<comment type="similarity">
    <text evidence="1">Belongs to the peptidase M16 family.</text>
</comment>
<feature type="domain" description="Peptidase M16 C-terminal" evidence="4">
    <location>
        <begin position="686"/>
        <end position="845"/>
    </location>
</feature>
<dbReference type="Gene3D" id="3.30.830.10">
    <property type="entry name" value="Metalloenzyme, LuxS/M16 peptidase-like"/>
    <property type="match status" value="3"/>
</dbReference>
<evidence type="ECO:0000313" key="6">
    <source>
        <dbReference type="Proteomes" id="UP001164459"/>
    </source>
</evidence>
<dbReference type="Pfam" id="PF05193">
    <property type="entry name" value="Peptidase_M16_C"/>
    <property type="match status" value="2"/>
</dbReference>
<dbReference type="Proteomes" id="UP001164459">
    <property type="component" value="Chromosome"/>
</dbReference>
<evidence type="ECO:0000256" key="1">
    <source>
        <dbReference type="ARBA" id="ARBA00007261"/>
    </source>
</evidence>
<evidence type="ECO:0000313" key="5">
    <source>
        <dbReference type="EMBL" id="WAS96049.1"/>
    </source>
</evidence>
<feature type="domain" description="Peptidase M16 N-terminal" evidence="3">
    <location>
        <begin position="112"/>
        <end position="222"/>
    </location>
</feature>
<dbReference type="InterPro" id="IPR007863">
    <property type="entry name" value="Peptidase_M16_C"/>
</dbReference>
<dbReference type="Pfam" id="PF00675">
    <property type="entry name" value="Peptidase_M16"/>
    <property type="match status" value="1"/>
</dbReference>
<name>A0ABY7HAH9_9BACT</name>